<reference evidence="2 3" key="1">
    <citation type="submission" date="2017-05" db="EMBL/GenBank/DDBJ databases">
        <title>Streptomyces alboflavus Genome sequencing and assembly.</title>
        <authorList>
            <person name="Wang Y."/>
            <person name="Du B."/>
            <person name="Ding Y."/>
            <person name="Liu H."/>
            <person name="Hou Q."/>
            <person name="Liu K."/>
            <person name="Wang C."/>
            <person name="Yao L."/>
        </authorList>
    </citation>
    <scope>NUCLEOTIDE SEQUENCE [LARGE SCALE GENOMIC DNA]</scope>
    <source>
        <strain evidence="2 3">MDJK44</strain>
    </source>
</reference>
<keyword evidence="3" id="KW-1185">Reference proteome</keyword>
<dbReference type="Proteomes" id="UP000195880">
    <property type="component" value="Chromosome"/>
</dbReference>
<dbReference type="AlphaFoldDB" id="A0A1Z1W5P5"/>
<gene>
    <name evidence="2" type="ORF">SMD44_01110</name>
</gene>
<feature type="compositionally biased region" description="Basic and acidic residues" evidence="1">
    <location>
        <begin position="20"/>
        <end position="35"/>
    </location>
</feature>
<accession>A0A1Z1W5P5</accession>
<sequence>MTVFLSLVAAVQTSRYSQLPRDRDRDRGGAEVEGP</sequence>
<proteinExistence type="predicted"/>
<evidence type="ECO:0000256" key="1">
    <source>
        <dbReference type="SAM" id="MobiDB-lite"/>
    </source>
</evidence>
<dbReference type="EMBL" id="CP021748">
    <property type="protein sequence ID" value="ARX81712.1"/>
    <property type="molecule type" value="Genomic_DNA"/>
</dbReference>
<evidence type="ECO:0000313" key="3">
    <source>
        <dbReference type="Proteomes" id="UP000195880"/>
    </source>
</evidence>
<name>A0A1Z1W5P5_9ACTN</name>
<dbReference type="KEGG" id="salf:SMD44_01110"/>
<evidence type="ECO:0000313" key="2">
    <source>
        <dbReference type="EMBL" id="ARX81712.1"/>
    </source>
</evidence>
<feature type="region of interest" description="Disordered" evidence="1">
    <location>
        <begin position="15"/>
        <end position="35"/>
    </location>
</feature>
<organism evidence="2 3">
    <name type="scientific">Streptomyces alboflavus</name>
    <dbReference type="NCBI Taxonomy" id="67267"/>
    <lineage>
        <taxon>Bacteria</taxon>
        <taxon>Bacillati</taxon>
        <taxon>Actinomycetota</taxon>
        <taxon>Actinomycetes</taxon>
        <taxon>Kitasatosporales</taxon>
        <taxon>Streptomycetaceae</taxon>
        <taxon>Streptomyces</taxon>
    </lineage>
</organism>
<protein>
    <submittedName>
        <fullName evidence="2">Uncharacterized protein</fullName>
    </submittedName>
</protein>